<dbReference type="Proteomes" id="UP000664940">
    <property type="component" value="Unassembled WGS sequence"/>
</dbReference>
<name>A0A834DAU2_9CHIR</name>
<dbReference type="EMBL" id="JABVXQ010000016">
    <property type="protein sequence ID" value="KAF6073429.1"/>
    <property type="molecule type" value="Genomic_DNA"/>
</dbReference>
<dbReference type="AlphaFoldDB" id="A0A834DAU2"/>
<comment type="caution">
    <text evidence="1">The sequence shown here is derived from an EMBL/GenBank/DDBJ whole genome shotgun (WGS) entry which is preliminary data.</text>
</comment>
<gene>
    <name evidence="1" type="ORF">HJG60_009553</name>
</gene>
<protein>
    <submittedName>
        <fullName evidence="1">Uncharacterized protein</fullName>
    </submittedName>
</protein>
<accession>A0A834DAU2</accession>
<evidence type="ECO:0000313" key="2">
    <source>
        <dbReference type="Proteomes" id="UP000664940"/>
    </source>
</evidence>
<organism evidence="1 2">
    <name type="scientific">Phyllostomus discolor</name>
    <name type="common">pale spear-nosed bat</name>
    <dbReference type="NCBI Taxonomy" id="89673"/>
    <lineage>
        <taxon>Eukaryota</taxon>
        <taxon>Metazoa</taxon>
        <taxon>Chordata</taxon>
        <taxon>Craniata</taxon>
        <taxon>Vertebrata</taxon>
        <taxon>Euteleostomi</taxon>
        <taxon>Mammalia</taxon>
        <taxon>Eutheria</taxon>
        <taxon>Laurasiatheria</taxon>
        <taxon>Chiroptera</taxon>
        <taxon>Yangochiroptera</taxon>
        <taxon>Phyllostomidae</taxon>
        <taxon>Phyllostominae</taxon>
        <taxon>Phyllostomus</taxon>
    </lineage>
</organism>
<sequence>MVSAVSLKSPFPGFCIHAHLTAPRSGFFPALAPRSGCRAAATPPRTQVELQLLLKPLMSTAICHDRSRPAHSKADFFTARVGGACVWAASFHSNPECPFHCEKLAAGTCHTWHVRLGRLRRSTLGVRWQHLAASWHLNPSPTSALFMHQVCFPGGFHQNHLDTISFIYTRGSPSDH</sequence>
<evidence type="ECO:0000313" key="1">
    <source>
        <dbReference type="EMBL" id="KAF6073429.1"/>
    </source>
</evidence>
<proteinExistence type="predicted"/>
<reference evidence="1 2" key="1">
    <citation type="journal article" date="2020" name="Nature">
        <title>Six reference-quality genomes reveal evolution of bat adaptations.</title>
        <authorList>
            <person name="Jebb D."/>
            <person name="Huang Z."/>
            <person name="Pippel M."/>
            <person name="Hughes G.M."/>
            <person name="Lavrichenko K."/>
            <person name="Devanna P."/>
            <person name="Winkler S."/>
            <person name="Jermiin L.S."/>
            <person name="Skirmuntt E.C."/>
            <person name="Katzourakis A."/>
            <person name="Burkitt-Gray L."/>
            <person name="Ray D.A."/>
            <person name="Sullivan K.A.M."/>
            <person name="Roscito J.G."/>
            <person name="Kirilenko B.M."/>
            <person name="Davalos L.M."/>
            <person name="Corthals A.P."/>
            <person name="Power M.L."/>
            <person name="Jones G."/>
            <person name="Ransome R.D."/>
            <person name="Dechmann D.K.N."/>
            <person name="Locatelli A.G."/>
            <person name="Puechmaille S.J."/>
            <person name="Fedrigo O."/>
            <person name="Jarvis E.D."/>
            <person name="Hiller M."/>
            <person name="Vernes S.C."/>
            <person name="Myers E.W."/>
            <person name="Teeling E.C."/>
        </authorList>
    </citation>
    <scope>NUCLEOTIDE SEQUENCE [LARGE SCALE GENOMIC DNA]</scope>
    <source>
        <strain evidence="1">Bat1K_MPI-CBG_1</strain>
    </source>
</reference>